<comment type="caution">
    <text evidence="3">The sequence shown here is derived from an EMBL/GenBank/DDBJ whole genome shotgun (WGS) entry which is preliminary data.</text>
</comment>
<sequence>MVISDSGGIQEETTILKRPILIVRRSNERPEVEGTFGSRVLPAREGSGYRS</sequence>
<comment type="similarity">
    <text evidence="1">Belongs to the UDP-N-acetylglucosamine 2-epimerase family.</text>
</comment>
<dbReference type="SUPFAM" id="SSF53756">
    <property type="entry name" value="UDP-Glycosyltransferase/glycogen phosphorylase"/>
    <property type="match status" value="1"/>
</dbReference>
<evidence type="ECO:0000313" key="3">
    <source>
        <dbReference type="EMBL" id="MBB5153700.1"/>
    </source>
</evidence>
<keyword evidence="4" id="KW-1185">Reference proteome</keyword>
<evidence type="ECO:0000256" key="1">
    <source>
        <dbReference type="RuleBase" id="RU003513"/>
    </source>
</evidence>
<dbReference type="GO" id="GO:0016853">
    <property type="term" value="F:isomerase activity"/>
    <property type="evidence" value="ECO:0007669"/>
    <property type="project" value="UniProtKB-KW"/>
</dbReference>
<dbReference type="AlphaFoldDB" id="A0A840Q158"/>
<proteinExistence type="inferred from homology"/>
<accession>A0A840Q158</accession>
<evidence type="ECO:0000259" key="2">
    <source>
        <dbReference type="Pfam" id="PF02350"/>
    </source>
</evidence>
<feature type="domain" description="UDP-N-acetylglucosamine 2-epimerase" evidence="2">
    <location>
        <begin position="1"/>
        <end position="32"/>
    </location>
</feature>
<dbReference type="Gene3D" id="3.40.50.2000">
    <property type="entry name" value="Glycogen Phosphorylase B"/>
    <property type="match status" value="1"/>
</dbReference>
<gene>
    <name evidence="3" type="ORF">BJ970_001234</name>
</gene>
<dbReference type="InterPro" id="IPR003331">
    <property type="entry name" value="UDP_GlcNAc_Epimerase_2_dom"/>
</dbReference>
<organism evidence="3 4">
    <name type="scientific">Saccharopolyspora phatthalungensis</name>
    <dbReference type="NCBI Taxonomy" id="664693"/>
    <lineage>
        <taxon>Bacteria</taxon>
        <taxon>Bacillati</taxon>
        <taxon>Actinomycetota</taxon>
        <taxon>Actinomycetes</taxon>
        <taxon>Pseudonocardiales</taxon>
        <taxon>Pseudonocardiaceae</taxon>
        <taxon>Saccharopolyspora</taxon>
    </lineage>
</organism>
<keyword evidence="1" id="KW-0413">Isomerase</keyword>
<name>A0A840Q158_9PSEU</name>
<dbReference type="Proteomes" id="UP000584374">
    <property type="component" value="Unassembled WGS sequence"/>
</dbReference>
<reference evidence="3 4" key="1">
    <citation type="submission" date="2020-08" db="EMBL/GenBank/DDBJ databases">
        <title>Sequencing the genomes of 1000 actinobacteria strains.</title>
        <authorList>
            <person name="Klenk H.-P."/>
        </authorList>
    </citation>
    <scope>NUCLEOTIDE SEQUENCE [LARGE SCALE GENOMIC DNA]</scope>
    <source>
        <strain evidence="3 4">DSM 45584</strain>
    </source>
</reference>
<evidence type="ECO:0000313" key="4">
    <source>
        <dbReference type="Proteomes" id="UP000584374"/>
    </source>
</evidence>
<protein>
    <submittedName>
        <fullName evidence="3">UDP-N-acetylglucosamine 2-epimerase</fullName>
    </submittedName>
</protein>
<dbReference type="Pfam" id="PF02350">
    <property type="entry name" value="Epimerase_2"/>
    <property type="match status" value="1"/>
</dbReference>
<dbReference type="EMBL" id="JACHIW010000001">
    <property type="protein sequence ID" value="MBB5153700.1"/>
    <property type="molecule type" value="Genomic_DNA"/>
</dbReference>